<dbReference type="EMBL" id="JAHFZB010000035">
    <property type="protein sequence ID" value="KAK6470593.1"/>
    <property type="molecule type" value="Genomic_DNA"/>
</dbReference>
<keyword evidence="3" id="KW-1185">Reference proteome</keyword>
<gene>
    <name evidence="2" type="ORF">HHUSO_G30844</name>
</gene>
<comment type="caution">
    <text evidence="2">The sequence shown here is derived from an EMBL/GenBank/DDBJ whole genome shotgun (WGS) entry which is preliminary data.</text>
</comment>
<evidence type="ECO:0000313" key="2">
    <source>
        <dbReference type="EMBL" id="KAK6470593.1"/>
    </source>
</evidence>
<protein>
    <submittedName>
        <fullName evidence="2">Small lysine-rich protein 1</fullName>
    </submittedName>
</protein>
<name>A0ABR0YDV4_HUSHU</name>
<reference evidence="2 3" key="1">
    <citation type="submission" date="2021-05" db="EMBL/GenBank/DDBJ databases">
        <authorList>
            <person name="Zahm M."/>
            <person name="Klopp C."/>
            <person name="Cabau C."/>
            <person name="Kuhl H."/>
            <person name="Suciu R."/>
            <person name="Ciorpac M."/>
            <person name="Holostenco D."/>
            <person name="Gessner J."/>
            <person name="Wuertz S."/>
            <person name="Hohne C."/>
            <person name="Stock M."/>
            <person name="Gislard M."/>
            <person name="Lluch J."/>
            <person name="Milhes M."/>
            <person name="Lampietro C."/>
            <person name="Lopez Roques C."/>
            <person name="Donnadieu C."/>
            <person name="Du K."/>
            <person name="Schartl M."/>
            <person name="Guiguen Y."/>
        </authorList>
    </citation>
    <scope>NUCLEOTIDE SEQUENCE [LARGE SCALE GENOMIC DNA]</scope>
    <source>
        <strain evidence="2">Hh-F2</strain>
        <tissue evidence="2">Blood</tissue>
    </source>
</reference>
<feature type="compositionally biased region" description="Basic residues" evidence="1">
    <location>
        <begin position="32"/>
        <end position="44"/>
    </location>
</feature>
<evidence type="ECO:0000256" key="1">
    <source>
        <dbReference type="SAM" id="MobiDB-lite"/>
    </source>
</evidence>
<dbReference type="InterPro" id="IPR037760">
    <property type="entry name" value="SMKR1"/>
</dbReference>
<organism evidence="2 3">
    <name type="scientific">Huso huso</name>
    <name type="common">Beluga</name>
    <name type="synonym">Acipenser huso</name>
    <dbReference type="NCBI Taxonomy" id="61971"/>
    <lineage>
        <taxon>Eukaryota</taxon>
        <taxon>Metazoa</taxon>
        <taxon>Chordata</taxon>
        <taxon>Craniata</taxon>
        <taxon>Vertebrata</taxon>
        <taxon>Euteleostomi</taxon>
        <taxon>Actinopterygii</taxon>
        <taxon>Chondrostei</taxon>
        <taxon>Acipenseriformes</taxon>
        <taxon>Acipenseridae</taxon>
        <taxon>Huso</taxon>
    </lineage>
</organism>
<feature type="non-terminal residue" evidence="2">
    <location>
        <position position="1"/>
    </location>
</feature>
<sequence length="93" mass="10481">QCQKNLKRIAVSVISASQKREKKQKKTAERQSRKRKTSFKKRSLSGKSPKPEVDILGPVAMENLYYISHNAADCLAFRGFGWSGSPKKNGKKD</sequence>
<proteinExistence type="predicted"/>
<dbReference type="PANTHER" id="PTHR37932">
    <property type="entry name" value="SMALL LYSINE-RICH PROTEIN 1"/>
    <property type="match status" value="1"/>
</dbReference>
<dbReference type="PANTHER" id="PTHR37932:SF1">
    <property type="entry name" value="SMALL LYSINE-RICH PROTEIN 1"/>
    <property type="match status" value="1"/>
</dbReference>
<evidence type="ECO:0000313" key="3">
    <source>
        <dbReference type="Proteomes" id="UP001369086"/>
    </source>
</evidence>
<feature type="region of interest" description="Disordered" evidence="1">
    <location>
        <begin position="13"/>
        <end position="53"/>
    </location>
</feature>
<accession>A0ABR0YDV4</accession>
<dbReference type="Proteomes" id="UP001369086">
    <property type="component" value="Unassembled WGS sequence"/>
</dbReference>